<sequence>MFSALRRMHFVTLKRVSLEVKHSSARTKAMTT</sequence>
<evidence type="ECO:0000313" key="1">
    <source>
        <dbReference type="EMBL" id="MBX01057.1"/>
    </source>
</evidence>
<reference evidence="1" key="1">
    <citation type="submission" date="2018-02" db="EMBL/GenBank/DDBJ databases">
        <title>Rhizophora mucronata_Transcriptome.</title>
        <authorList>
            <person name="Meera S.P."/>
            <person name="Sreeshan A."/>
            <person name="Augustine A."/>
        </authorList>
    </citation>
    <scope>NUCLEOTIDE SEQUENCE</scope>
    <source>
        <tissue evidence="1">Leaf</tissue>
    </source>
</reference>
<accession>A0A2P2K5R1</accession>
<organism evidence="1">
    <name type="scientific">Rhizophora mucronata</name>
    <name type="common">Asiatic mangrove</name>
    <dbReference type="NCBI Taxonomy" id="61149"/>
    <lineage>
        <taxon>Eukaryota</taxon>
        <taxon>Viridiplantae</taxon>
        <taxon>Streptophyta</taxon>
        <taxon>Embryophyta</taxon>
        <taxon>Tracheophyta</taxon>
        <taxon>Spermatophyta</taxon>
        <taxon>Magnoliopsida</taxon>
        <taxon>eudicotyledons</taxon>
        <taxon>Gunneridae</taxon>
        <taxon>Pentapetalae</taxon>
        <taxon>rosids</taxon>
        <taxon>fabids</taxon>
        <taxon>Malpighiales</taxon>
        <taxon>Rhizophoraceae</taxon>
        <taxon>Rhizophora</taxon>
    </lineage>
</organism>
<dbReference type="AlphaFoldDB" id="A0A2P2K5R1"/>
<proteinExistence type="predicted"/>
<name>A0A2P2K5R1_RHIMU</name>
<dbReference type="EMBL" id="GGEC01020573">
    <property type="protein sequence ID" value="MBX01057.1"/>
    <property type="molecule type" value="Transcribed_RNA"/>
</dbReference>
<protein>
    <submittedName>
        <fullName evidence="1">Uncharacterized protein MANES_14G027100</fullName>
    </submittedName>
</protein>